<organism evidence="8">
    <name type="scientific">Cupriavidus taiwanensis</name>
    <dbReference type="NCBI Taxonomy" id="164546"/>
    <lineage>
        <taxon>Bacteria</taxon>
        <taxon>Pseudomonadati</taxon>
        <taxon>Pseudomonadota</taxon>
        <taxon>Betaproteobacteria</taxon>
        <taxon>Burkholderiales</taxon>
        <taxon>Burkholderiaceae</taxon>
        <taxon>Cupriavidus</taxon>
    </lineage>
</organism>
<dbReference type="Proteomes" id="UP000256952">
    <property type="component" value="Chromosome CBM2613_b"/>
</dbReference>
<dbReference type="SUPFAM" id="SSF50129">
    <property type="entry name" value="GroES-like"/>
    <property type="match status" value="1"/>
</dbReference>
<dbReference type="Gene3D" id="3.40.50.720">
    <property type="entry name" value="NAD(P)-binding Rossmann-like Domain"/>
    <property type="match status" value="1"/>
</dbReference>
<comment type="similarity">
    <text evidence="2">Belongs to the zinc-containing alcohol dehydrogenase family.</text>
</comment>
<keyword evidence="5" id="KW-0560">Oxidoreductase</keyword>
<name>A0A375EAA0_9BURK</name>
<evidence type="ECO:0000313" key="8">
    <source>
        <dbReference type="EMBL" id="SOZ72973.1"/>
    </source>
</evidence>
<dbReference type="InterPro" id="IPR013154">
    <property type="entry name" value="ADH-like_N"/>
</dbReference>
<dbReference type="EMBL" id="OFTH01000047">
    <property type="protein sequence ID" value="SOZ72973.1"/>
    <property type="molecule type" value="Genomic_DNA"/>
</dbReference>
<dbReference type="FunFam" id="3.40.50.720:FF:000039">
    <property type="entry name" value="Alcohol dehydrogenase AdhP"/>
    <property type="match status" value="1"/>
</dbReference>
<comment type="caution">
    <text evidence="8">The sequence shown here is derived from an EMBL/GenBank/DDBJ whole genome shotgun (WGS) entry which is preliminary data.</text>
</comment>
<dbReference type="SMART" id="SM00829">
    <property type="entry name" value="PKS_ER"/>
    <property type="match status" value="1"/>
</dbReference>
<dbReference type="InterPro" id="IPR011032">
    <property type="entry name" value="GroES-like_sf"/>
</dbReference>
<keyword evidence="4" id="KW-0862">Zinc</keyword>
<evidence type="ECO:0000256" key="1">
    <source>
        <dbReference type="ARBA" id="ARBA00001947"/>
    </source>
</evidence>
<proteinExistence type="inferred from homology"/>
<protein>
    <submittedName>
        <fullName evidence="8">Alcohol dehydrogenase</fullName>
    </submittedName>
</protein>
<dbReference type="Pfam" id="PF08240">
    <property type="entry name" value="ADH_N"/>
    <property type="match status" value="1"/>
</dbReference>
<evidence type="ECO:0000256" key="5">
    <source>
        <dbReference type="ARBA" id="ARBA00023002"/>
    </source>
</evidence>
<keyword evidence="3" id="KW-0479">Metal-binding</keyword>
<dbReference type="GO" id="GO:0005737">
    <property type="term" value="C:cytoplasm"/>
    <property type="evidence" value="ECO:0007669"/>
    <property type="project" value="TreeGrafter"/>
</dbReference>
<sequence length="343" mass="35760">MKPTYRAMQIARPGLLELVERTTPLPQAGEVLIQVEACGMCGADIGDIEQANAGQQPPRVPGHEIVGRILAIGANTPAMWRIGMRVGIGRLGGHCNACNQCRRGQFQLCEDQPIVGATCDGGYAEIVRARATGLVAIPDELGSAEAAPLLCAGIATFNALRKSGAQAGDVVAILGIGGLGHMAIQYAKRMGLKVVAVGRGSDIAGDVAELGAHVYLDTHAGDAAQALQKMGGAHALISTVGDAQAVAALIPALKPQGRLVVLGGIREPLAVQTRYLVVGEREVVGSITGTPHESEAALAFSVLVDARPRFESMPLARANEAYQRLKRGDVKFRMVLTMAADDA</sequence>
<dbReference type="PANTHER" id="PTHR42940:SF7">
    <property type="entry name" value="ALCOHOL DEHYDROGENASE-LIKE N-TERMINAL DOMAIN-CONTAINING PROTEIN"/>
    <property type="match status" value="1"/>
</dbReference>
<comment type="cofactor">
    <cofactor evidence="1">
        <name>Zn(2+)</name>
        <dbReference type="ChEBI" id="CHEBI:29105"/>
    </cofactor>
</comment>
<dbReference type="AlphaFoldDB" id="A0A375EAA0"/>
<keyword evidence="6" id="KW-0520">NAD</keyword>
<evidence type="ECO:0000256" key="6">
    <source>
        <dbReference type="ARBA" id="ARBA00023027"/>
    </source>
</evidence>
<reference evidence="8" key="1">
    <citation type="submission" date="2018-01" db="EMBL/GenBank/DDBJ databases">
        <authorList>
            <person name="Clerissi C."/>
        </authorList>
    </citation>
    <scope>NUCLEOTIDE SEQUENCE</scope>
    <source>
        <strain evidence="8">Cupriavidus taiwanensis STM 8556</strain>
    </source>
</reference>
<dbReference type="Gene3D" id="3.90.180.10">
    <property type="entry name" value="Medium-chain alcohol dehydrogenases, catalytic domain"/>
    <property type="match status" value="1"/>
</dbReference>
<dbReference type="GO" id="GO:0004022">
    <property type="term" value="F:alcohol dehydrogenase (NAD+) activity"/>
    <property type="evidence" value="ECO:0007669"/>
    <property type="project" value="TreeGrafter"/>
</dbReference>
<dbReference type="InterPro" id="IPR020843">
    <property type="entry name" value="ER"/>
</dbReference>
<dbReference type="RefSeq" id="WP_116297469.1">
    <property type="nucleotide sequence ID" value="NZ_LT976968.1"/>
</dbReference>
<dbReference type="PANTHER" id="PTHR42940">
    <property type="entry name" value="ALCOHOL DEHYDROGENASE 1-RELATED"/>
    <property type="match status" value="1"/>
</dbReference>
<gene>
    <name evidence="8" type="primary">adhT</name>
    <name evidence="8" type="ORF">CBM2613_B50115</name>
</gene>
<dbReference type="InterPro" id="IPR013149">
    <property type="entry name" value="ADH-like_C"/>
</dbReference>
<feature type="domain" description="Enoyl reductase (ER)" evidence="7">
    <location>
        <begin position="14"/>
        <end position="336"/>
    </location>
</feature>
<evidence type="ECO:0000256" key="4">
    <source>
        <dbReference type="ARBA" id="ARBA00022833"/>
    </source>
</evidence>
<evidence type="ECO:0000256" key="2">
    <source>
        <dbReference type="ARBA" id="ARBA00008072"/>
    </source>
</evidence>
<dbReference type="InterPro" id="IPR036291">
    <property type="entry name" value="NAD(P)-bd_dom_sf"/>
</dbReference>
<dbReference type="SUPFAM" id="SSF51735">
    <property type="entry name" value="NAD(P)-binding Rossmann-fold domains"/>
    <property type="match status" value="1"/>
</dbReference>
<evidence type="ECO:0000259" key="7">
    <source>
        <dbReference type="SMART" id="SM00829"/>
    </source>
</evidence>
<dbReference type="Pfam" id="PF00107">
    <property type="entry name" value="ADH_zinc_N"/>
    <property type="match status" value="1"/>
</dbReference>
<evidence type="ECO:0000256" key="3">
    <source>
        <dbReference type="ARBA" id="ARBA00022723"/>
    </source>
</evidence>
<dbReference type="GO" id="GO:0046872">
    <property type="term" value="F:metal ion binding"/>
    <property type="evidence" value="ECO:0007669"/>
    <property type="project" value="UniProtKB-KW"/>
</dbReference>
<accession>A0A375EAA0</accession>